<dbReference type="AlphaFoldDB" id="A0A212IUB2"/>
<accession>A0A212IUB2</accession>
<protein>
    <recommendedName>
        <fullName evidence="3">T9SS C-terminal target domain-containing protein</fullName>
    </recommendedName>
</protein>
<evidence type="ECO:0000256" key="1">
    <source>
        <dbReference type="SAM" id="SignalP"/>
    </source>
</evidence>
<reference evidence="2" key="1">
    <citation type="submission" date="2016-04" db="EMBL/GenBank/DDBJ databases">
        <authorList>
            <person name="Evans L.H."/>
            <person name="Alamgir A."/>
            <person name="Owens N."/>
            <person name="Weber N.D."/>
            <person name="Virtaneva K."/>
            <person name="Barbian K."/>
            <person name="Babar A."/>
            <person name="Rosenke K."/>
        </authorList>
    </citation>
    <scope>NUCLEOTIDE SEQUENCE</scope>
    <source>
        <strain evidence="2">86-1</strain>
    </source>
</reference>
<dbReference type="EMBL" id="FLUM01000001">
    <property type="protein sequence ID" value="SBV90495.1"/>
    <property type="molecule type" value="Genomic_DNA"/>
</dbReference>
<dbReference type="RefSeq" id="WP_296937777.1">
    <property type="nucleotide sequence ID" value="NZ_LT599032.1"/>
</dbReference>
<keyword evidence="1" id="KW-0732">Signal</keyword>
<evidence type="ECO:0000313" key="2">
    <source>
        <dbReference type="EMBL" id="SBV90495.1"/>
    </source>
</evidence>
<evidence type="ECO:0008006" key="3">
    <source>
        <dbReference type="Google" id="ProtNLM"/>
    </source>
</evidence>
<name>A0A212IUB2_9BACT</name>
<gene>
    <name evidence="2" type="ORF">KL86DYS1_10086</name>
</gene>
<dbReference type="PANTHER" id="PTHR41339">
    <property type="entry name" value="LIPL48"/>
    <property type="match status" value="1"/>
</dbReference>
<dbReference type="PROSITE" id="PS51257">
    <property type="entry name" value="PROKAR_LIPOPROTEIN"/>
    <property type="match status" value="1"/>
</dbReference>
<proteinExistence type="predicted"/>
<organism evidence="2">
    <name type="scientific">uncultured Dysgonomonas sp</name>
    <dbReference type="NCBI Taxonomy" id="206096"/>
    <lineage>
        <taxon>Bacteria</taxon>
        <taxon>Pseudomonadati</taxon>
        <taxon>Bacteroidota</taxon>
        <taxon>Bacteroidia</taxon>
        <taxon>Bacteroidales</taxon>
        <taxon>Dysgonomonadaceae</taxon>
        <taxon>Dysgonomonas</taxon>
        <taxon>environmental samples</taxon>
    </lineage>
</organism>
<sequence length="508" mass="54345">MKTLSLFKSAFFIACIAVFSACSDSNDDTGGGNDGGETEQILFNNGTEIGNGEREFYVKESHTIKKGTYVLKGWVYIEDGATLTIEPGTIIKGDKTTKATLIARRGGKLIAKGTASEPIIFTSNQAKGSRKPGDWGGIILSGRAHNNNDIVVGMPIEGGPIAPHGGTNDDDNSGVLSYVRVEFAGIPFETDQEINGVTFGSVGRGTQVDHVQVSYSGDDSFEWFGGTVNAKYLVAYHGWDDDFDTDYGYSGKLQFLLGIRSPYIADQSLSNGFESDNNANGTTDEPYTKAVFSNVTLIGPMGQATDFANTTQYITGEGLTSPDGGRLGVFQAAIQIRRNSRLNLFNSIATGYPVGLLLDNQKGTTQKWATDGIIKIQNNVFAGMGVLGSDINKQSPAWTDQLSTNGTAVTDPTKASFSSTFFNLTANNNTALTSISDLKLKQPNSKEANPNYGPVSGSPVLGLGAFTDALLNDSFFTKVNYSGAFASDSDSDNWMKGWTNFDPQNTTY</sequence>
<dbReference type="PANTHER" id="PTHR41339:SF1">
    <property type="entry name" value="SECRETED PROTEIN"/>
    <property type="match status" value="1"/>
</dbReference>
<feature type="signal peptide" evidence="1">
    <location>
        <begin position="1"/>
        <end position="23"/>
    </location>
</feature>
<feature type="chain" id="PRO_5012352106" description="T9SS C-terminal target domain-containing protein" evidence="1">
    <location>
        <begin position="24"/>
        <end position="508"/>
    </location>
</feature>